<dbReference type="Proteomes" id="UP000095621">
    <property type="component" value="Unassembled WGS sequence"/>
</dbReference>
<reference evidence="1 2" key="1">
    <citation type="submission" date="2015-09" db="EMBL/GenBank/DDBJ databases">
        <authorList>
            <consortium name="Pathogen Informatics"/>
        </authorList>
    </citation>
    <scope>NUCLEOTIDE SEQUENCE [LARGE SCALE GENOMIC DNA]</scope>
    <source>
        <strain evidence="1 2">2789STDY5834875</strain>
    </source>
</reference>
<accession>A0A174YUE2</accession>
<gene>
    <name evidence="1" type="ORF">ERS852490_02372</name>
</gene>
<evidence type="ECO:0000313" key="2">
    <source>
        <dbReference type="Proteomes" id="UP000095621"/>
    </source>
</evidence>
<dbReference type="RefSeq" id="WP_055216186.1">
    <property type="nucleotide sequence ID" value="NZ_CZBU01000005.1"/>
</dbReference>
<dbReference type="EMBL" id="CZBU01000005">
    <property type="protein sequence ID" value="CUQ78723.1"/>
    <property type="molecule type" value="Genomic_DNA"/>
</dbReference>
<proteinExistence type="predicted"/>
<sequence length="132" mass="15510">MNKRYRLGDIEEAVSEMEELIDIEDDIAEIDDDFQIVVSDWSVYVESMNLTLRQGIACVWDAEEGLFMPDFDVTIVYEGNIETQEWLYYEQDGMVVTLGNWLNGRLSCEQIEQLWCELIIPKQNKEQKESEE</sequence>
<dbReference type="AlphaFoldDB" id="A0A174YUE2"/>
<name>A0A174YUE2_9FIRM</name>
<dbReference type="OrthoDB" id="1765896at2"/>
<organism evidence="1 2">
    <name type="scientific">Lachnospira eligens</name>
    <dbReference type="NCBI Taxonomy" id="39485"/>
    <lineage>
        <taxon>Bacteria</taxon>
        <taxon>Bacillati</taxon>
        <taxon>Bacillota</taxon>
        <taxon>Clostridia</taxon>
        <taxon>Lachnospirales</taxon>
        <taxon>Lachnospiraceae</taxon>
        <taxon>Lachnospira</taxon>
    </lineage>
</organism>
<evidence type="ECO:0000313" key="1">
    <source>
        <dbReference type="EMBL" id="CUQ78723.1"/>
    </source>
</evidence>
<protein>
    <submittedName>
        <fullName evidence="1">Uncharacterized protein</fullName>
    </submittedName>
</protein>